<accession>A0A367L5W0</accession>
<evidence type="ECO:0000313" key="3">
    <source>
        <dbReference type="Proteomes" id="UP000253664"/>
    </source>
</evidence>
<proteinExistence type="predicted"/>
<feature type="region of interest" description="Disordered" evidence="1">
    <location>
        <begin position="1"/>
        <end position="22"/>
    </location>
</feature>
<dbReference type="AlphaFoldDB" id="A0A367L5W0"/>
<comment type="caution">
    <text evidence="2">The sequence shown here is derived from an EMBL/GenBank/DDBJ whole genome shotgun (WGS) entry which is preliminary data.</text>
</comment>
<dbReference type="EMBL" id="LKCN02000014">
    <property type="protein sequence ID" value="RCI09788.1"/>
    <property type="molecule type" value="Genomic_DNA"/>
</dbReference>
<organism evidence="2 3">
    <name type="scientific">Ophiocordyceps polyrhachis-furcata BCC 54312</name>
    <dbReference type="NCBI Taxonomy" id="1330021"/>
    <lineage>
        <taxon>Eukaryota</taxon>
        <taxon>Fungi</taxon>
        <taxon>Dikarya</taxon>
        <taxon>Ascomycota</taxon>
        <taxon>Pezizomycotina</taxon>
        <taxon>Sordariomycetes</taxon>
        <taxon>Hypocreomycetidae</taxon>
        <taxon>Hypocreales</taxon>
        <taxon>Ophiocordycipitaceae</taxon>
        <taxon>Ophiocordyceps</taxon>
    </lineage>
</organism>
<evidence type="ECO:0000256" key="1">
    <source>
        <dbReference type="SAM" id="MobiDB-lite"/>
    </source>
</evidence>
<dbReference type="Proteomes" id="UP000253664">
    <property type="component" value="Unassembled WGS sequence"/>
</dbReference>
<protein>
    <submittedName>
        <fullName evidence="2">Uncharacterized protein</fullName>
    </submittedName>
</protein>
<evidence type="ECO:0000313" key="2">
    <source>
        <dbReference type="EMBL" id="RCI09788.1"/>
    </source>
</evidence>
<keyword evidence="3" id="KW-1185">Reference proteome</keyword>
<reference evidence="2 3" key="1">
    <citation type="journal article" date="2015" name="BMC Genomics">
        <title>Insights from the genome of Ophiocordyceps polyrhachis-furcata to pathogenicity and host specificity in insect fungi.</title>
        <authorList>
            <person name="Wichadakul D."/>
            <person name="Kobmoo N."/>
            <person name="Ingsriswang S."/>
            <person name="Tangphatsornruang S."/>
            <person name="Chantasingh D."/>
            <person name="Luangsa-ard J.J."/>
            <person name="Eurwilaichitr L."/>
        </authorList>
    </citation>
    <scope>NUCLEOTIDE SEQUENCE [LARGE SCALE GENOMIC DNA]</scope>
    <source>
        <strain evidence="2 3">BCC 54312</strain>
    </source>
</reference>
<sequence>MDRWWRQSRDQPPCPTKEKESERMTKTELGCLPFDREESSGWPRYCLAVGSTPLFPKKKQPPWLWCILNAWRGRQEGEIVMARWLSGHRRRVWAAVSASPGCSGLAAA</sequence>
<gene>
    <name evidence="2" type="ORF">L249_4153</name>
</gene>
<name>A0A367L5W0_9HYPO</name>